<keyword evidence="2" id="KW-1185">Reference proteome</keyword>
<gene>
    <name evidence="1" type="ORF">AVEN_189888_1</name>
</gene>
<proteinExistence type="predicted"/>
<dbReference type="AlphaFoldDB" id="A0A4Y2EDD9"/>
<protein>
    <submittedName>
        <fullName evidence="1">Uncharacterized protein</fullName>
    </submittedName>
</protein>
<organism evidence="1 2">
    <name type="scientific">Araneus ventricosus</name>
    <name type="common">Orbweaver spider</name>
    <name type="synonym">Epeira ventricosa</name>
    <dbReference type="NCBI Taxonomy" id="182803"/>
    <lineage>
        <taxon>Eukaryota</taxon>
        <taxon>Metazoa</taxon>
        <taxon>Ecdysozoa</taxon>
        <taxon>Arthropoda</taxon>
        <taxon>Chelicerata</taxon>
        <taxon>Arachnida</taxon>
        <taxon>Araneae</taxon>
        <taxon>Araneomorphae</taxon>
        <taxon>Entelegynae</taxon>
        <taxon>Araneoidea</taxon>
        <taxon>Araneidae</taxon>
        <taxon>Araneus</taxon>
    </lineage>
</organism>
<dbReference type="EMBL" id="BGPR01000576">
    <property type="protein sequence ID" value="GBM27122.1"/>
    <property type="molecule type" value="Genomic_DNA"/>
</dbReference>
<evidence type="ECO:0000313" key="2">
    <source>
        <dbReference type="Proteomes" id="UP000499080"/>
    </source>
</evidence>
<comment type="caution">
    <text evidence="1">The sequence shown here is derived from an EMBL/GenBank/DDBJ whole genome shotgun (WGS) entry which is preliminary data.</text>
</comment>
<dbReference type="Proteomes" id="UP000499080">
    <property type="component" value="Unassembled WGS sequence"/>
</dbReference>
<reference evidence="1 2" key="1">
    <citation type="journal article" date="2019" name="Sci. Rep.">
        <title>Orb-weaving spider Araneus ventricosus genome elucidates the spidroin gene catalogue.</title>
        <authorList>
            <person name="Kono N."/>
            <person name="Nakamura H."/>
            <person name="Ohtoshi R."/>
            <person name="Moran D.A.P."/>
            <person name="Shinohara A."/>
            <person name="Yoshida Y."/>
            <person name="Fujiwara M."/>
            <person name="Mori M."/>
            <person name="Tomita M."/>
            <person name="Arakawa K."/>
        </authorList>
    </citation>
    <scope>NUCLEOTIDE SEQUENCE [LARGE SCALE GENOMIC DNA]</scope>
</reference>
<sequence>MHPRKCTRQYFPKRSDADMWILNPFEEAFFQKAEKLTISEKEELIELSTDSSLESEFKKRNLIDLWVAVKEEYQELGVKEIKYSIHEHRTCGNNILVLYI</sequence>
<name>A0A4Y2EDD9_ARAVE</name>
<accession>A0A4Y2EDD9</accession>
<evidence type="ECO:0000313" key="1">
    <source>
        <dbReference type="EMBL" id="GBM27122.1"/>
    </source>
</evidence>
<dbReference type="OrthoDB" id="1101576at2759"/>